<evidence type="ECO:0000313" key="3">
    <source>
        <dbReference type="EMBL" id="RYN97228.1"/>
    </source>
</evidence>
<evidence type="ECO:0000313" key="4">
    <source>
        <dbReference type="Proteomes" id="UP000292340"/>
    </source>
</evidence>
<proteinExistence type="predicted"/>
<reference evidence="2 5" key="2">
    <citation type="journal article" date="2019" name="bioRxiv">
        <title>Genomics, evolutionary history and diagnostics of the Alternaria alternata species group including apple and Asian pear pathotypes.</title>
        <authorList>
            <person name="Armitage A.D."/>
            <person name="Cockerton H.M."/>
            <person name="Sreenivasaprasad S."/>
            <person name="Woodhall J.W."/>
            <person name="Lane C.R."/>
            <person name="Harrison R.J."/>
            <person name="Clarkson J.P."/>
        </authorList>
    </citation>
    <scope>NUCLEOTIDE SEQUENCE</scope>
    <source>
        <strain evidence="2">FERA 1164</strain>
        <strain evidence="5">FERA 635</strain>
    </source>
</reference>
<organism evidence="2 4">
    <name type="scientific">Alternaria tenuissima</name>
    <dbReference type="NCBI Taxonomy" id="119927"/>
    <lineage>
        <taxon>Eukaryota</taxon>
        <taxon>Fungi</taxon>
        <taxon>Dikarya</taxon>
        <taxon>Ascomycota</taxon>
        <taxon>Pezizomycotina</taxon>
        <taxon>Dothideomycetes</taxon>
        <taxon>Pleosporomycetidae</taxon>
        <taxon>Pleosporales</taxon>
        <taxon>Pleosporineae</taxon>
        <taxon>Pleosporaceae</taxon>
        <taxon>Alternaria</taxon>
        <taxon>Alternaria sect. Alternaria</taxon>
        <taxon>Alternaria alternata complex</taxon>
    </lineage>
</organism>
<dbReference type="EMBL" id="PDXF01000030">
    <property type="protein sequence ID" value="RYN97228.1"/>
    <property type="molecule type" value="Genomic_DNA"/>
</dbReference>
<feature type="region of interest" description="Disordered" evidence="1">
    <location>
        <begin position="1"/>
        <end position="24"/>
    </location>
</feature>
<reference evidence="2" key="1">
    <citation type="submission" date="2017-10" db="EMBL/GenBank/DDBJ databases">
        <authorList>
            <person name="Armitage A.D."/>
            <person name="Barbara D.J."/>
            <person name="Woodhall J.W."/>
            <person name="Sreenivasaprasad S."/>
            <person name="Lane C.R."/>
            <person name="Clarkson J.P."/>
            <person name="Harrison R.J."/>
        </authorList>
    </citation>
    <scope>NUCLEOTIDE SEQUENCE</scope>
    <source>
        <strain evidence="2">FERA 1164</strain>
        <strain evidence="3">FERA 635</strain>
    </source>
</reference>
<evidence type="ECO:0000313" key="5">
    <source>
        <dbReference type="Proteomes" id="UP000293195"/>
    </source>
</evidence>
<dbReference type="AlphaFoldDB" id="A0AB37W5G0"/>
<dbReference type="Proteomes" id="UP000293195">
    <property type="component" value="Unassembled WGS sequence"/>
</dbReference>
<gene>
    <name evidence="2" type="ORF">AA0115_g9980</name>
    <name evidence="3" type="ORF">AA0119_g7564</name>
</gene>
<feature type="region of interest" description="Disordered" evidence="1">
    <location>
        <begin position="93"/>
        <end position="115"/>
    </location>
</feature>
<dbReference type="EMBL" id="PDXB01000034">
    <property type="protein sequence ID" value="RYN20949.1"/>
    <property type="molecule type" value="Genomic_DNA"/>
</dbReference>
<comment type="caution">
    <text evidence="2">The sequence shown here is derived from an EMBL/GenBank/DDBJ whole genome shotgun (WGS) entry which is preliminary data.</text>
</comment>
<evidence type="ECO:0000256" key="1">
    <source>
        <dbReference type="SAM" id="MobiDB-lite"/>
    </source>
</evidence>
<evidence type="ECO:0000313" key="2">
    <source>
        <dbReference type="EMBL" id="RYN20949.1"/>
    </source>
</evidence>
<sequence>MSERNLEEEQPAAPKCTPNYDTSDPLQQEVARILRGFKNDILGITFLGNDGVLRSLTADRKVLSAEGLSPELIEAFLARFPEEYKAKMTDPVFADGTKTPKEKWYEPDPGSLPEPLSQEEIEKVKNQPEERKNILRRRLQEDKNLLDVTGVLA</sequence>
<accession>A0AB37W5G0</accession>
<protein>
    <submittedName>
        <fullName evidence="2">Uncharacterized protein</fullName>
    </submittedName>
</protein>
<keyword evidence="5" id="KW-1185">Reference proteome</keyword>
<dbReference type="Proteomes" id="UP000292340">
    <property type="component" value="Unassembled WGS sequence"/>
</dbReference>
<name>A0AB37W5G0_9PLEO</name>